<dbReference type="eggNOG" id="COG2226">
    <property type="taxonomic scope" value="Bacteria"/>
</dbReference>
<dbReference type="KEGG" id="sti:Sthe_3033"/>
<dbReference type="EMBL" id="CP001824">
    <property type="protein sequence ID" value="ACZ40435.1"/>
    <property type="molecule type" value="Genomic_DNA"/>
</dbReference>
<dbReference type="RefSeq" id="WP_012873470.1">
    <property type="nucleotide sequence ID" value="NC_013524.1"/>
</dbReference>
<dbReference type="AlphaFoldDB" id="D1C9E2"/>
<dbReference type="HOGENOM" id="CLU_1523032_0_0_0"/>
<feature type="domain" description="Methyltransferase type 12" evidence="1">
    <location>
        <begin position="23"/>
        <end position="119"/>
    </location>
</feature>
<accession>D1C9E2</accession>
<dbReference type="InterPro" id="IPR029063">
    <property type="entry name" value="SAM-dependent_MTases_sf"/>
</dbReference>
<keyword evidence="2" id="KW-0489">Methyltransferase</keyword>
<dbReference type="OrthoDB" id="159106at2"/>
<gene>
    <name evidence="2" type="ordered locus">Sthe_3033</name>
</gene>
<evidence type="ECO:0000259" key="1">
    <source>
        <dbReference type="Pfam" id="PF08242"/>
    </source>
</evidence>
<protein>
    <submittedName>
        <fullName evidence="2">Methyltransferase type 12</fullName>
    </submittedName>
</protein>
<dbReference type="InParanoid" id="D1C9E2"/>
<dbReference type="GO" id="GO:0008168">
    <property type="term" value="F:methyltransferase activity"/>
    <property type="evidence" value="ECO:0007669"/>
    <property type="project" value="UniProtKB-KW"/>
</dbReference>
<dbReference type="Proteomes" id="UP000002027">
    <property type="component" value="Chromosome 2"/>
</dbReference>
<dbReference type="STRING" id="479434.Sthe_3033"/>
<dbReference type="InterPro" id="IPR013217">
    <property type="entry name" value="Methyltransf_12"/>
</dbReference>
<dbReference type="CDD" id="cd02440">
    <property type="entry name" value="AdoMet_MTases"/>
    <property type="match status" value="1"/>
</dbReference>
<dbReference type="Pfam" id="PF08242">
    <property type="entry name" value="Methyltransf_12"/>
    <property type="match status" value="1"/>
</dbReference>
<reference evidence="3" key="1">
    <citation type="submission" date="2009-11" db="EMBL/GenBank/DDBJ databases">
        <title>The complete chromosome 2 of Sphaerobacter thermophilus DSM 20745.</title>
        <authorList>
            <person name="Lucas S."/>
            <person name="Copeland A."/>
            <person name="Lapidus A."/>
            <person name="Glavina del Rio T."/>
            <person name="Dalin E."/>
            <person name="Tice H."/>
            <person name="Bruce D."/>
            <person name="Goodwin L."/>
            <person name="Pitluck S."/>
            <person name="Kyrpides N."/>
            <person name="Mavromatis K."/>
            <person name="Ivanova N."/>
            <person name="Mikhailova N."/>
            <person name="LaButti K.M."/>
            <person name="Clum A."/>
            <person name="Sun H.I."/>
            <person name="Brettin T."/>
            <person name="Detter J.C."/>
            <person name="Han C."/>
            <person name="Larimer F."/>
            <person name="Land M."/>
            <person name="Hauser L."/>
            <person name="Markowitz V."/>
            <person name="Cheng J.F."/>
            <person name="Hugenholtz P."/>
            <person name="Woyke T."/>
            <person name="Wu D."/>
            <person name="Steenblock K."/>
            <person name="Schneider S."/>
            <person name="Pukall R."/>
            <person name="Goeker M."/>
            <person name="Klenk H.P."/>
            <person name="Eisen J.A."/>
        </authorList>
    </citation>
    <scope>NUCLEOTIDE SEQUENCE [LARGE SCALE GENOMIC DNA]</scope>
    <source>
        <strain evidence="3">ATCC 49802 / DSM 20745 / S 6022</strain>
    </source>
</reference>
<proteinExistence type="predicted"/>
<name>D1C9E2_SPHTD</name>
<reference evidence="2 3" key="2">
    <citation type="journal article" date="2010" name="Stand. Genomic Sci.">
        <title>Complete genome sequence of Desulfohalobium retbaense type strain (HR(100)).</title>
        <authorList>
            <person name="Spring S."/>
            <person name="Nolan M."/>
            <person name="Lapidus A."/>
            <person name="Glavina Del Rio T."/>
            <person name="Copeland A."/>
            <person name="Tice H."/>
            <person name="Cheng J.F."/>
            <person name="Lucas S."/>
            <person name="Land M."/>
            <person name="Chen F."/>
            <person name="Bruce D."/>
            <person name="Goodwin L."/>
            <person name="Pitluck S."/>
            <person name="Ivanova N."/>
            <person name="Mavromatis K."/>
            <person name="Mikhailova N."/>
            <person name="Pati A."/>
            <person name="Chen A."/>
            <person name="Palaniappan K."/>
            <person name="Hauser L."/>
            <person name="Chang Y.J."/>
            <person name="Jeffries C.D."/>
            <person name="Munk C."/>
            <person name="Kiss H."/>
            <person name="Chain P."/>
            <person name="Han C."/>
            <person name="Brettin T."/>
            <person name="Detter J.C."/>
            <person name="Schuler E."/>
            <person name="Goker M."/>
            <person name="Rohde M."/>
            <person name="Bristow J."/>
            <person name="Eisen J.A."/>
            <person name="Markowitz V."/>
            <person name="Hugenholtz P."/>
            <person name="Kyrpides N.C."/>
            <person name="Klenk H.P."/>
        </authorList>
    </citation>
    <scope>NUCLEOTIDE SEQUENCE [LARGE SCALE GENOMIC DNA]</scope>
    <source>
        <strain evidence="3">ATCC 49802 / DSM 20745 / S 6022</strain>
    </source>
</reference>
<dbReference type="PANTHER" id="PTHR43861">
    <property type="entry name" value="TRANS-ACONITATE 2-METHYLTRANSFERASE-RELATED"/>
    <property type="match status" value="1"/>
</dbReference>
<evidence type="ECO:0000313" key="2">
    <source>
        <dbReference type="EMBL" id="ACZ40435.1"/>
    </source>
</evidence>
<organism evidence="2 3">
    <name type="scientific">Sphaerobacter thermophilus (strain ATCC 49802 / DSM 20745 / KCCM 41009 / NCIMB 13125 / S 6022)</name>
    <dbReference type="NCBI Taxonomy" id="479434"/>
    <lineage>
        <taxon>Bacteria</taxon>
        <taxon>Pseudomonadati</taxon>
        <taxon>Thermomicrobiota</taxon>
        <taxon>Thermomicrobia</taxon>
        <taxon>Sphaerobacterales</taxon>
        <taxon>Sphaerobacterineae</taxon>
        <taxon>Sphaerobacteraceae</taxon>
        <taxon>Sphaerobacter</taxon>
    </lineage>
</organism>
<dbReference type="Gene3D" id="3.40.50.150">
    <property type="entry name" value="Vaccinia Virus protein VP39"/>
    <property type="match status" value="1"/>
</dbReference>
<keyword evidence="3" id="KW-1185">Reference proteome</keyword>
<evidence type="ECO:0000313" key="3">
    <source>
        <dbReference type="Proteomes" id="UP000002027"/>
    </source>
</evidence>
<sequence>MDHADHVRLLRDGVPTEPGVWADLGSGTGAFTLALADLLGPGATIYSVDRDADALRRQERAMQARFPTTTLHLLVADFTRPLPLPQLDGIVMANSLHFVRDKEPVLRLIRGYLRPGGRLLLVEYDTDHGNRWVPYPLSYDTWEFLAARAGFTATRLLAVHPSRYFHRIYSAASERGEDSARPS</sequence>
<dbReference type="GO" id="GO:0032259">
    <property type="term" value="P:methylation"/>
    <property type="evidence" value="ECO:0007669"/>
    <property type="project" value="UniProtKB-KW"/>
</dbReference>
<keyword evidence="2" id="KW-0808">Transferase</keyword>
<dbReference type="SUPFAM" id="SSF53335">
    <property type="entry name" value="S-adenosyl-L-methionine-dependent methyltransferases"/>
    <property type="match status" value="1"/>
</dbReference>